<evidence type="ECO:0000313" key="1">
    <source>
        <dbReference type="EMBL" id="GIX78500.1"/>
    </source>
</evidence>
<organism evidence="1 2">
    <name type="scientific">Caerostris darwini</name>
    <dbReference type="NCBI Taxonomy" id="1538125"/>
    <lineage>
        <taxon>Eukaryota</taxon>
        <taxon>Metazoa</taxon>
        <taxon>Ecdysozoa</taxon>
        <taxon>Arthropoda</taxon>
        <taxon>Chelicerata</taxon>
        <taxon>Arachnida</taxon>
        <taxon>Araneae</taxon>
        <taxon>Araneomorphae</taxon>
        <taxon>Entelegynae</taxon>
        <taxon>Araneoidea</taxon>
        <taxon>Araneidae</taxon>
        <taxon>Caerostris</taxon>
    </lineage>
</organism>
<protein>
    <submittedName>
        <fullName evidence="1">Uncharacterized protein</fullName>
    </submittedName>
</protein>
<reference evidence="1 2" key="1">
    <citation type="submission" date="2021-06" db="EMBL/GenBank/DDBJ databases">
        <title>Caerostris darwini draft genome.</title>
        <authorList>
            <person name="Kono N."/>
            <person name="Arakawa K."/>
        </authorList>
    </citation>
    <scope>NUCLEOTIDE SEQUENCE [LARGE SCALE GENOMIC DNA]</scope>
</reference>
<sequence length="90" mass="9838">MPETYRLLRSVYGPQNQLSARNSSSSSLPNEQTSKREGILDHLCGSLHKFCPGLREIFSVSLFIDGGSVNIYEGIAKDLISAGLMGHKGR</sequence>
<evidence type="ECO:0000313" key="2">
    <source>
        <dbReference type="Proteomes" id="UP001054837"/>
    </source>
</evidence>
<comment type="caution">
    <text evidence="1">The sequence shown here is derived from an EMBL/GenBank/DDBJ whole genome shotgun (WGS) entry which is preliminary data.</text>
</comment>
<keyword evidence="2" id="KW-1185">Reference proteome</keyword>
<name>A0AAV4N3U5_9ARAC</name>
<dbReference type="Proteomes" id="UP001054837">
    <property type="component" value="Unassembled WGS sequence"/>
</dbReference>
<dbReference type="AlphaFoldDB" id="A0AAV4N3U5"/>
<dbReference type="EMBL" id="BPLQ01001095">
    <property type="protein sequence ID" value="GIX78500.1"/>
    <property type="molecule type" value="Genomic_DNA"/>
</dbReference>
<accession>A0AAV4N3U5</accession>
<gene>
    <name evidence="1" type="ORF">CDAR_17191</name>
</gene>
<proteinExistence type="predicted"/>